<feature type="chain" id="PRO_5038123670" evidence="1">
    <location>
        <begin position="20"/>
        <end position="72"/>
    </location>
</feature>
<keyword evidence="2" id="KW-1185">Reference proteome</keyword>
<evidence type="ECO:0000256" key="1">
    <source>
        <dbReference type="SAM" id="SignalP"/>
    </source>
</evidence>
<protein>
    <submittedName>
        <fullName evidence="3">Uncharacterized protein</fullName>
    </submittedName>
</protein>
<evidence type="ECO:0000313" key="2">
    <source>
        <dbReference type="Proteomes" id="UP000887566"/>
    </source>
</evidence>
<dbReference type="Proteomes" id="UP000887566">
    <property type="component" value="Unplaced"/>
</dbReference>
<dbReference type="AlphaFoldDB" id="A0A914XAT0"/>
<accession>A0A914XAT0</accession>
<feature type="signal peptide" evidence="1">
    <location>
        <begin position="1"/>
        <end position="19"/>
    </location>
</feature>
<reference evidence="3" key="1">
    <citation type="submission" date="2022-11" db="UniProtKB">
        <authorList>
            <consortium name="WormBaseParasite"/>
        </authorList>
    </citation>
    <scope>IDENTIFICATION</scope>
</reference>
<organism evidence="2 3">
    <name type="scientific">Plectus sambesii</name>
    <dbReference type="NCBI Taxonomy" id="2011161"/>
    <lineage>
        <taxon>Eukaryota</taxon>
        <taxon>Metazoa</taxon>
        <taxon>Ecdysozoa</taxon>
        <taxon>Nematoda</taxon>
        <taxon>Chromadorea</taxon>
        <taxon>Plectida</taxon>
        <taxon>Plectina</taxon>
        <taxon>Plectoidea</taxon>
        <taxon>Plectidae</taxon>
        <taxon>Plectus</taxon>
    </lineage>
</organism>
<evidence type="ECO:0000313" key="3">
    <source>
        <dbReference type="WBParaSite" id="PSAMB.scaffold7156size8130.g29693.t1"/>
    </source>
</evidence>
<name>A0A914XAT0_9BILA</name>
<proteinExistence type="predicted"/>
<sequence>MKVILTLISILIIAHTAHSVGSRGAHAGYWLSRLLGVDKPNNNYQGYYYPAYRQGYYYPDMGNSVEFGPGRR</sequence>
<dbReference type="WBParaSite" id="PSAMB.scaffold7156size8130.g29693.t1">
    <property type="protein sequence ID" value="PSAMB.scaffold7156size8130.g29693.t1"/>
    <property type="gene ID" value="PSAMB.scaffold7156size8130.g29693"/>
</dbReference>
<keyword evidence="1" id="KW-0732">Signal</keyword>